<evidence type="ECO:0000313" key="3">
    <source>
        <dbReference type="EMBL" id="QHU27268.1"/>
    </source>
</evidence>
<evidence type="ECO:0000256" key="2">
    <source>
        <dbReference type="SAM" id="Phobius"/>
    </source>
</evidence>
<feature type="transmembrane region" description="Helical" evidence="2">
    <location>
        <begin position="155"/>
        <end position="174"/>
    </location>
</feature>
<keyword evidence="2" id="KW-0812">Transmembrane</keyword>
<accession>A0A6C0LC48</accession>
<feature type="compositionally biased region" description="Polar residues" evidence="1">
    <location>
        <begin position="1"/>
        <end position="16"/>
    </location>
</feature>
<feature type="region of interest" description="Disordered" evidence="1">
    <location>
        <begin position="43"/>
        <end position="100"/>
    </location>
</feature>
<organism evidence="3">
    <name type="scientific">viral metagenome</name>
    <dbReference type="NCBI Taxonomy" id="1070528"/>
    <lineage>
        <taxon>unclassified sequences</taxon>
        <taxon>metagenomes</taxon>
        <taxon>organismal metagenomes</taxon>
    </lineage>
</organism>
<feature type="region of interest" description="Disordered" evidence="1">
    <location>
        <begin position="1"/>
        <end position="29"/>
    </location>
</feature>
<feature type="compositionally biased region" description="Low complexity" evidence="1">
    <location>
        <begin position="46"/>
        <end position="59"/>
    </location>
</feature>
<name>A0A6C0LC48_9ZZZZ</name>
<protein>
    <submittedName>
        <fullName evidence="3">Uncharacterized protein</fullName>
    </submittedName>
</protein>
<feature type="compositionally biased region" description="Low complexity" evidence="1">
    <location>
        <begin position="79"/>
        <end position="100"/>
    </location>
</feature>
<proteinExistence type="predicted"/>
<feature type="transmembrane region" description="Helical" evidence="2">
    <location>
        <begin position="120"/>
        <end position="139"/>
    </location>
</feature>
<reference evidence="3" key="1">
    <citation type="journal article" date="2020" name="Nature">
        <title>Giant virus diversity and host interactions through global metagenomics.</title>
        <authorList>
            <person name="Schulz F."/>
            <person name="Roux S."/>
            <person name="Paez-Espino D."/>
            <person name="Jungbluth S."/>
            <person name="Walsh D.A."/>
            <person name="Denef V.J."/>
            <person name="McMahon K.D."/>
            <person name="Konstantinidis K.T."/>
            <person name="Eloe-Fadrosh E.A."/>
            <person name="Kyrpides N.C."/>
            <person name="Woyke T."/>
        </authorList>
    </citation>
    <scope>NUCLEOTIDE SEQUENCE</scope>
    <source>
        <strain evidence="3">GVMAG-M-3300027763-16</strain>
    </source>
</reference>
<sequence length="175" mass="19450">MSTPISTLPMKTQQSGAAGGAGDTNDINDPIVQDVLNEFQEELMISKQPKSSQFSQSMPPQMPPSHMLPPPQYPPSPYPSMAYPPHSSNMNGGHGGNNNNNSKYDNISSYLDTDVAKRSLILVILAVIIYHSGIINTVYEKMPEYLHENLSNFDIYIKSVSLFSIIYVLSFFEYI</sequence>
<evidence type="ECO:0000256" key="1">
    <source>
        <dbReference type="SAM" id="MobiDB-lite"/>
    </source>
</evidence>
<dbReference type="EMBL" id="MN740453">
    <property type="protein sequence ID" value="QHU27268.1"/>
    <property type="molecule type" value="Genomic_DNA"/>
</dbReference>
<dbReference type="AlphaFoldDB" id="A0A6C0LC48"/>
<keyword evidence="2" id="KW-1133">Transmembrane helix</keyword>
<feature type="compositionally biased region" description="Pro residues" evidence="1">
    <location>
        <begin position="60"/>
        <end position="78"/>
    </location>
</feature>
<keyword evidence="2" id="KW-0472">Membrane</keyword>